<protein>
    <recommendedName>
        <fullName evidence="9">Hexosyltransferase</fullName>
        <ecNumber evidence="9">2.4.1.-</ecNumber>
    </recommendedName>
</protein>
<dbReference type="SUPFAM" id="SSF53448">
    <property type="entry name" value="Nucleotide-diphospho-sugar transferases"/>
    <property type="match status" value="1"/>
</dbReference>
<dbReference type="GO" id="GO:0032580">
    <property type="term" value="C:Golgi cisterna membrane"/>
    <property type="evidence" value="ECO:0007669"/>
    <property type="project" value="UniProtKB-SubCell"/>
</dbReference>
<dbReference type="InterPro" id="IPR051227">
    <property type="entry name" value="CS_glycosyltransferase"/>
</dbReference>
<evidence type="ECO:0000313" key="10">
    <source>
        <dbReference type="EMBL" id="CAH1794666.1"/>
    </source>
</evidence>
<keyword evidence="5 9" id="KW-0735">Signal-anchor</keyword>
<evidence type="ECO:0000313" key="11">
    <source>
        <dbReference type="Proteomes" id="UP000749559"/>
    </source>
</evidence>
<dbReference type="AlphaFoldDB" id="A0A8J1U6L8"/>
<evidence type="ECO:0000256" key="2">
    <source>
        <dbReference type="ARBA" id="ARBA00009239"/>
    </source>
</evidence>
<dbReference type="InterPro" id="IPR008428">
    <property type="entry name" value="Chond_GalNAc"/>
</dbReference>
<keyword evidence="3 9" id="KW-0808">Transferase</keyword>
<evidence type="ECO:0000256" key="5">
    <source>
        <dbReference type="ARBA" id="ARBA00022968"/>
    </source>
</evidence>
<comment type="similarity">
    <text evidence="2 9">Belongs to the chondroitin N-acetylgalactosaminyltransferase family.</text>
</comment>
<organism evidence="10 11">
    <name type="scientific">Owenia fusiformis</name>
    <name type="common">Polychaete worm</name>
    <dbReference type="NCBI Taxonomy" id="6347"/>
    <lineage>
        <taxon>Eukaryota</taxon>
        <taxon>Metazoa</taxon>
        <taxon>Spiralia</taxon>
        <taxon>Lophotrochozoa</taxon>
        <taxon>Annelida</taxon>
        <taxon>Polychaeta</taxon>
        <taxon>Sedentaria</taxon>
        <taxon>Canalipalpata</taxon>
        <taxon>Sabellida</taxon>
        <taxon>Oweniida</taxon>
        <taxon>Oweniidae</taxon>
        <taxon>Owenia</taxon>
    </lineage>
</organism>
<proteinExistence type="inferred from homology"/>
<sequence length="546" mass="63570">MYPKVTMRVSILRLLLLLFSVSFLTMVLVSRCGISTLDSFSEEEKLQGMPSYHERNIQTARETQEIQEEYERIIQVKDADHLKYTEALKAKIAELELQLEKTQALTINFTKNQAKDFTSSEKHAFDAEKYFEARINEAEIFHGVKLKTEYELVPFIRFTYNRIYLVDSGLGKRVVEKPIGYKKKELHEAIEKAVNLLNKQVYAENLKLKGDRDFVEGIYRTIPNAGTTYEMYFKDTMNKSFTPNMYHKVILSRPFGPLHLVEKSVRTTTKELINLILPLSGRKETFKHFMDYFVKICIKSDKRVFLTVVYFGTEDLNYVKSLLGQVSKAHKFKNIKLVTLNEKFSRGRGLQVGAKSWTKGDVLMFLCDVDIVFSVDFLERCRLNSERGKKVYYPMVFSLYSPRVVYSLHDMPLPSERDQLVISKDSGFWRDFGFGMTCQYRSDFINIKGFDEKIDGWGGEDVLLYRKYVKSDYIVVRATDPSIFHLWHEKVCDPTLSTDQYRSCIRSKALNEASHSQLGLLAFKDEVDLHRSYKKKLHPHKIAGKH</sequence>
<evidence type="ECO:0000256" key="4">
    <source>
        <dbReference type="ARBA" id="ARBA00022692"/>
    </source>
</evidence>
<accession>A0A8J1U6L8</accession>
<evidence type="ECO:0000256" key="7">
    <source>
        <dbReference type="ARBA" id="ARBA00023034"/>
    </source>
</evidence>
<dbReference type="EC" id="2.4.1.-" evidence="9"/>
<dbReference type="Proteomes" id="UP000749559">
    <property type="component" value="Unassembled WGS sequence"/>
</dbReference>
<evidence type="ECO:0000256" key="1">
    <source>
        <dbReference type="ARBA" id="ARBA00004447"/>
    </source>
</evidence>
<keyword evidence="11" id="KW-1185">Reference proteome</keyword>
<keyword evidence="7 9" id="KW-0333">Golgi apparatus</keyword>
<evidence type="ECO:0000256" key="3">
    <source>
        <dbReference type="ARBA" id="ARBA00022679"/>
    </source>
</evidence>
<keyword evidence="8" id="KW-0472">Membrane</keyword>
<dbReference type="PANTHER" id="PTHR12369:SF45">
    <property type="entry name" value="HEXOSYLTRANSFERASE"/>
    <property type="match status" value="1"/>
</dbReference>
<dbReference type="GO" id="GO:0047238">
    <property type="term" value="F:glucuronosyl-N-acetylgalactosaminyl-proteoglycan 4-beta-N-acetylgalactosaminyltransferase activity"/>
    <property type="evidence" value="ECO:0007669"/>
    <property type="project" value="TreeGrafter"/>
</dbReference>
<dbReference type="Pfam" id="PF05679">
    <property type="entry name" value="CHGN"/>
    <property type="match status" value="1"/>
</dbReference>
<evidence type="ECO:0000256" key="8">
    <source>
        <dbReference type="ARBA" id="ARBA00023136"/>
    </source>
</evidence>
<keyword evidence="4" id="KW-0812">Transmembrane</keyword>
<keyword evidence="6" id="KW-1133">Transmembrane helix</keyword>
<name>A0A8J1U6L8_OWEFU</name>
<evidence type="ECO:0000256" key="9">
    <source>
        <dbReference type="RuleBase" id="RU364016"/>
    </source>
</evidence>
<comment type="caution">
    <text evidence="10">The sequence shown here is derived from an EMBL/GenBank/DDBJ whole genome shotgun (WGS) entry which is preliminary data.</text>
</comment>
<dbReference type="PANTHER" id="PTHR12369">
    <property type="entry name" value="CHONDROITIN SYNTHASE"/>
    <property type="match status" value="1"/>
</dbReference>
<dbReference type="EMBL" id="CAIIXF020000009">
    <property type="protein sequence ID" value="CAH1794666.1"/>
    <property type="molecule type" value="Genomic_DNA"/>
</dbReference>
<dbReference type="OrthoDB" id="431432at2759"/>
<reference evidence="10" key="1">
    <citation type="submission" date="2022-03" db="EMBL/GenBank/DDBJ databases">
        <authorList>
            <person name="Martin C."/>
        </authorList>
    </citation>
    <scope>NUCLEOTIDE SEQUENCE</scope>
</reference>
<gene>
    <name evidence="10" type="ORF">OFUS_LOCUS19329</name>
</gene>
<dbReference type="Gene3D" id="3.90.550.10">
    <property type="entry name" value="Spore Coat Polysaccharide Biosynthesis Protein SpsA, Chain A"/>
    <property type="match status" value="1"/>
</dbReference>
<evidence type="ECO:0000256" key="6">
    <source>
        <dbReference type="ARBA" id="ARBA00022989"/>
    </source>
</evidence>
<dbReference type="InterPro" id="IPR029044">
    <property type="entry name" value="Nucleotide-diphossugar_trans"/>
</dbReference>
<comment type="subcellular location">
    <subcellularLocation>
        <location evidence="1 9">Golgi apparatus</location>
        <location evidence="1 9">Golgi stack membrane</location>
        <topology evidence="1 9">Single-pass type II membrane protein</topology>
    </subcellularLocation>
</comment>